<evidence type="ECO:0000256" key="2">
    <source>
        <dbReference type="PIRSR" id="PIRSR600101-1"/>
    </source>
</evidence>
<dbReference type="AlphaFoldDB" id="A0A8J2QFV4"/>
<feature type="transmembrane region" description="Helical" evidence="4">
    <location>
        <begin position="65"/>
        <end position="90"/>
    </location>
</feature>
<dbReference type="SUPFAM" id="SSF56235">
    <property type="entry name" value="N-terminal nucleophile aminohydrolases (Ntn hydrolases)"/>
    <property type="match status" value="1"/>
</dbReference>
<comment type="caution">
    <text evidence="5">The sequence shown here is derived from an EMBL/GenBank/DDBJ whole genome shotgun (WGS) entry which is preliminary data.</text>
</comment>
<name>A0A8J2QFV4_9NEOP</name>
<organism evidence="5 6">
    <name type="scientific">Danaus chrysippus</name>
    <name type="common">African queen</name>
    <dbReference type="NCBI Taxonomy" id="151541"/>
    <lineage>
        <taxon>Eukaryota</taxon>
        <taxon>Metazoa</taxon>
        <taxon>Ecdysozoa</taxon>
        <taxon>Arthropoda</taxon>
        <taxon>Hexapoda</taxon>
        <taxon>Insecta</taxon>
        <taxon>Pterygota</taxon>
        <taxon>Neoptera</taxon>
        <taxon>Endopterygota</taxon>
        <taxon>Lepidoptera</taxon>
        <taxon>Glossata</taxon>
        <taxon>Ditrysia</taxon>
        <taxon>Papilionoidea</taxon>
        <taxon>Nymphalidae</taxon>
        <taxon>Danainae</taxon>
        <taxon>Danaini</taxon>
        <taxon>Danaina</taxon>
        <taxon>Danaus</taxon>
        <taxon>Anosia</taxon>
    </lineage>
</organism>
<keyword evidence="1" id="KW-1199">Hemostasis impairing toxin</keyword>
<dbReference type="Pfam" id="PF01019">
    <property type="entry name" value="G_glu_transpept"/>
    <property type="match status" value="1"/>
</dbReference>
<evidence type="ECO:0000256" key="4">
    <source>
        <dbReference type="SAM" id="Phobius"/>
    </source>
</evidence>
<dbReference type="Proteomes" id="UP000789524">
    <property type="component" value="Unassembled WGS sequence"/>
</dbReference>
<feature type="binding site" evidence="3">
    <location>
        <begin position="462"/>
        <end position="464"/>
    </location>
    <ligand>
        <name>L-glutamate</name>
        <dbReference type="ChEBI" id="CHEBI:29985"/>
    </ligand>
</feature>
<dbReference type="InterPro" id="IPR000101">
    <property type="entry name" value="GGT_peptidase"/>
</dbReference>
<feature type="binding site" evidence="3">
    <location>
        <position position="537"/>
    </location>
    <ligand>
        <name>L-glutamate</name>
        <dbReference type="ChEBI" id="CHEBI:29985"/>
    </ligand>
</feature>
<gene>
    <name evidence="5" type="ORF">DCHRY22_LOCUS3356</name>
</gene>
<dbReference type="OrthoDB" id="1081007at2759"/>
<feature type="binding site" evidence="3">
    <location>
        <position position="486"/>
    </location>
    <ligand>
        <name>L-glutamate</name>
        <dbReference type="ChEBI" id="CHEBI:29985"/>
    </ligand>
</feature>
<dbReference type="FunFam" id="1.10.246.130:FF:000001">
    <property type="entry name" value="Gamma-glutamyltransferase 5 isoform 1"/>
    <property type="match status" value="1"/>
</dbReference>
<dbReference type="InterPro" id="IPR043137">
    <property type="entry name" value="GGT_ssub_C"/>
</dbReference>
<dbReference type="EMBL" id="CAKASE010000047">
    <property type="protein sequence ID" value="CAG9561927.1"/>
    <property type="molecule type" value="Genomic_DNA"/>
</dbReference>
<accession>A0A8J2QFV4</accession>
<protein>
    <submittedName>
        <fullName evidence="5">(African queen) hypothetical protein</fullName>
    </submittedName>
</protein>
<dbReference type="Gene3D" id="3.60.20.40">
    <property type="match status" value="1"/>
</dbReference>
<reference evidence="5" key="1">
    <citation type="submission" date="2021-09" db="EMBL/GenBank/DDBJ databases">
        <authorList>
            <person name="Martin H S."/>
        </authorList>
    </citation>
    <scope>NUCLEOTIDE SEQUENCE</scope>
</reference>
<feature type="binding site" evidence="3">
    <location>
        <position position="166"/>
    </location>
    <ligand>
        <name>L-glutamate</name>
        <dbReference type="ChEBI" id="CHEBI:29985"/>
    </ligand>
</feature>
<evidence type="ECO:0000256" key="1">
    <source>
        <dbReference type="ARBA" id="ARBA00084097"/>
    </source>
</evidence>
<dbReference type="FunFam" id="3.60.20.40:FF:000001">
    <property type="entry name" value="Gamma-glutamyltranspeptidase 1"/>
    <property type="match status" value="1"/>
</dbReference>
<feature type="binding site" evidence="3">
    <location>
        <begin position="514"/>
        <end position="515"/>
    </location>
    <ligand>
        <name>L-glutamate</name>
        <dbReference type="ChEBI" id="CHEBI:29985"/>
    </ligand>
</feature>
<sequence>MTTVLDAQSIMLFDFLQNGNTINGDYHSSLLDQLNQEIKAKAPYLAKKTVFCSVIPTTNCCSRRCLLVSSVLTALLVGALVAVLVVQPWANHNQTRYRRAAVAANGYECASIGRAILERQGSAVDAAIATLFCEGISCAQCMGLGGGFLATIYDAQTRRVRVINARERAPAATTEGMFANASSTVGGLAIAVPGELRGYGALHREYGRLPWAELVQPTAELCRQGHRVNEYMGRVLKSYSTRIHNEPTMRELYVNPATGEVWNEGDYIREPTLARTLDIIAEEGPEAIHNGSLTGAFVRDIQNLGGIITEEDLNNYRVEWQEPIEVPLTEEHTLYSVPLPGSGSVLAFILNMLNGWVGVNSDVARGTNLYWHRVIETFKYAYAKRTGLGDPSRSNLTYQIRDLEHNLTNIAWARSFRNLVDDKRTFSDWRHYGAIFEGADDHGTAHIVVIAPDGSVVSATSTINYIWGSQRRSTSLGIMLNNEMDDFSIPSRDSSYGMPPSPANMLAPGLQPLSSMVPSVVLSRNGTADLVIGAAGGTKITTQVALVAMHSVLEGDELGDIIPRPRLHHQLMPMEVEYESDFKHSVIESLRARGHATTERGPTAGFAAMVGAAREDGFIVPHTDRRRVGSVDGF</sequence>
<keyword evidence="4" id="KW-0472">Membrane</keyword>
<dbReference type="PANTHER" id="PTHR11686">
    <property type="entry name" value="GAMMA GLUTAMYL TRANSPEPTIDASE"/>
    <property type="match status" value="1"/>
</dbReference>
<evidence type="ECO:0000313" key="6">
    <source>
        <dbReference type="Proteomes" id="UP000789524"/>
    </source>
</evidence>
<evidence type="ECO:0000256" key="3">
    <source>
        <dbReference type="PIRSR" id="PIRSR600101-2"/>
    </source>
</evidence>
<feature type="active site" description="Nucleophile" evidence="2">
    <location>
        <position position="444"/>
    </location>
</feature>
<keyword evidence="1" id="KW-1202">Platelet aggregation activating toxin</keyword>
<dbReference type="InterPro" id="IPR001888">
    <property type="entry name" value="Transposase_1"/>
</dbReference>
<proteinExistence type="predicted"/>
<dbReference type="GO" id="GO:0006751">
    <property type="term" value="P:glutathione catabolic process"/>
    <property type="evidence" value="ECO:0007669"/>
    <property type="project" value="InterPro"/>
</dbReference>
<dbReference type="GO" id="GO:0036374">
    <property type="term" value="F:glutathione hydrolase activity"/>
    <property type="evidence" value="ECO:0007669"/>
    <property type="project" value="InterPro"/>
</dbReference>
<dbReference type="InterPro" id="IPR043138">
    <property type="entry name" value="GGT_lsub"/>
</dbReference>
<dbReference type="PANTHER" id="PTHR11686:SF72">
    <property type="entry name" value="GAMMA-GLUTAMYL TRANSPEPTIDASE, ISOFORM A"/>
    <property type="match status" value="1"/>
</dbReference>
<keyword evidence="1" id="KW-0800">Toxin</keyword>
<dbReference type="Gene3D" id="1.10.246.130">
    <property type="match status" value="1"/>
</dbReference>
<dbReference type="GO" id="GO:0005886">
    <property type="term" value="C:plasma membrane"/>
    <property type="evidence" value="ECO:0007669"/>
    <property type="project" value="TreeGrafter"/>
</dbReference>
<keyword evidence="4" id="KW-1133">Transmembrane helix</keyword>
<dbReference type="Pfam" id="PF01359">
    <property type="entry name" value="Transposase_1"/>
    <property type="match status" value="1"/>
</dbReference>
<dbReference type="PRINTS" id="PR01210">
    <property type="entry name" value="GGTRANSPTASE"/>
</dbReference>
<evidence type="ECO:0000313" key="5">
    <source>
        <dbReference type="EMBL" id="CAG9561927.1"/>
    </source>
</evidence>
<dbReference type="InterPro" id="IPR029055">
    <property type="entry name" value="Ntn_hydrolases_N"/>
</dbReference>
<keyword evidence="6" id="KW-1185">Reference proteome</keyword>
<keyword evidence="4" id="KW-0812">Transmembrane</keyword>